<feature type="compositionally biased region" description="Acidic residues" evidence="1">
    <location>
        <begin position="340"/>
        <end position="359"/>
    </location>
</feature>
<comment type="caution">
    <text evidence="2">The sequence shown here is derived from an EMBL/GenBank/DDBJ whole genome shotgun (WGS) entry which is preliminary data.</text>
</comment>
<keyword evidence="3" id="KW-1185">Reference proteome</keyword>
<feature type="compositionally biased region" description="Low complexity" evidence="1">
    <location>
        <begin position="132"/>
        <end position="153"/>
    </location>
</feature>
<reference evidence="2 3" key="1">
    <citation type="journal article" date="2013" name="BMC Genomics">
        <title>The miniature genome of a carnivorous plant Genlisea aurea contains a low number of genes and short non-coding sequences.</title>
        <authorList>
            <person name="Leushkin E.V."/>
            <person name="Sutormin R.A."/>
            <person name="Nabieva E.R."/>
            <person name="Penin A.A."/>
            <person name="Kondrashov A.S."/>
            <person name="Logacheva M.D."/>
        </authorList>
    </citation>
    <scope>NUCLEOTIDE SEQUENCE [LARGE SCALE GENOMIC DNA]</scope>
</reference>
<proteinExistence type="predicted"/>
<evidence type="ECO:0000313" key="2">
    <source>
        <dbReference type="EMBL" id="EPS63080.1"/>
    </source>
</evidence>
<sequence length="635" mass="70047">MVNLQELDELRMQAYESAGIYKEKTKAIHDAALRKHDLKVGDSVLLFNSRFKLFPGKLKTKWEGPYQITKIYASGAYVISDPAGTFGILTHAMKALFHCRRFRGSPDDPTLAYMMYEARQQVRERKRKRESTPPASSSSESHSASDASESTESVLAVGLSESTDSARANAKNEGALTSPAVQSRQPSEETTPPAAADDNAAPTNAPILAAPLIFETGRKDGGTDDFIADPEDPGCGRESFSTERTDVASTGKSMSHNSDDSHTGTKDDDEFIAESESSSEDESAVDSDTVRAADAVDKVLGQDIIDSSEEADDVDYVASSDASSEDESVVDSDAERVSETEDDSEKTDTASGDDDEEPQISEKTPVRLRRGFLKVHRRRVSPKSSAAAVFIATADVNTIRFPDVDYMRLLGIEQEVTDYLKKSGWGPYFDLEYAAYADLTKEFYSSFNFDDAATTSDKSIRCVLGGRHCHFSIDEVNVCMGFIRPSDIRRNEYKQRIVALPPTIDTKALYEELTGVASLTKNFKAKLIPDAALQYIGILLQYGFSQKERNASVLAGPEILFLLNILRGKRFNVPALIFRQVNRMLGQRPLNHLKFGNFITALALELNVLRPEALSQMPAMEPTPLDLANLRKMQR</sequence>
<feature type="compositionally biased region" description="Acidic residues" evidence="1">
    <location>
        <begin position="267"/>
        <end position="285"/>
    </location>
</feature>
<accession>S8C8F6</accession>
<dbReference type="AlphaFoldDB" id="S8C8F6"/>
<evidence type="ECO:0000256" key="1">
    <source>
        <dbReference type="SAM" id="MobiDB-lite"/>
    </source>
</evidence>
<protein>
    <submittedName>
        <fullName evidence="2">Uncharacterized protein</fullName>
    </submittedName>
</protein>
<organism evidence="2 3">
    <name type="scientific">Genlisea aurea</name>
    <dbReference type="NCBI Taxonomy" id="192259"/>
    <lineage>
        <taxon>Eukaryota</taxon>
        <taxon>Viridiplantae</taxon>
        <taxon>Streptophyta</taxon>
        <taxon>Embryophyta</taxon>
        <taxon>Tracheophyta</taxon>
        <taxon>Spermatophyta</taxon>
        <taxon>Magnoliopsida</taxon>
        <taxon>eudicotyledons</taxon>
        <taxon>Gunneridae</taxon>
        <taxon>Pentapetalae</taxon>
        <taxon>asterids</taxon>
        <taxon>lamiids</taxon>
        <taxon>Lamiales</taxon>
        <taxon>Lentibulariaceae</taxon>
        <taxon>Genlisea</taxon>
    </lineage>
</organism>
<feature type="compositionally biased region" description="Polar residues" evidence="1">
    <location>
        <begin position="179"/>
        <end position="189"/>
    </location>
</feature>
<feature type="compositionally biased region" description="Acidic residues" evidence="1">
    <location>
        <begin position="306"/>
        <end position="315"/>
    </location>
</feature>
<feature type="compositionally biased region" description="Acidic residues" evidence="1">
    <location>
        <begin position="323"/>
        <end position="332"/>
    </location>
</feature>
<feature type="compositionally biased region" description="Low complexity" evidence="1">
    <location>
        <begin position="190"/>
        <end position="202"/>
    </location>
</feature>
<feature type="region of interest" description="Disordered" evidence="1">
    <location>
        <begin position="216"/>
        <end position="290"/>
    </location>
</feature>
<dbReference type="EMBL" id="AUSU01005707">
    <property type="protein sequence ID" value="EPS63080.1"/>
    <property type="molecule type" value="Genomic_DNA"/>
</dbReference>
<gene>
    <name evidence="2" type="ORF">M569_11707</name>
</gene>
<feature type="region of interest" description="Disordered" evidence="1">
    <location>
        <begin position="122"/>
        <end position="202"/>
    </location>
</feature>
<name>S8C8F6_9LAMI</name>
<feature type="region of interest" description="Disordered" evidence="1">
    <location>
        <begin position="302"/>
        <end position="364"/>
    </location>
</feature>
<dbReference type="OrthoDB" id="913124at2759"/>
<feature type="compositionally biased region" description="Basic and acidic residues" evidence="1">
    <location>
        <begin position="257"/>
        <end position="266"/>
    </location>
</feature>
<dbReference type="Proteomes" id="UP000015453">
    <property type="component" value="Unassembled WGS sequence"/>
</dbReference>
<feature type="compositionally biased region" description="Polar residues" evidence="1">
    <location>
        <begin position="247"/>
        <end position="256"/>
    </location>
</feature>
<evidence type="ECO:0000313" key="3">
    <source>
        <dbReference type="Proteomes" id="UP000015453"/>
    </source>
</evidence>
<feature type="non-terminal residue" evidence="2">
    <location>
        <position position="635"/>
    </location>
</feature>